<keyword evidence="3" id="KW-0812">Transmembrane</keyword>
<feature type="domain" description="Peptidase A1" evidence="4">
    <location>
        <begin position="30"/>
        <end position="389"/>
    </location>
</feature>
<keyword evidence="6" id="KW-1185">Reference proteome</keyword>
<keyword evidence="3" id="KW-1133">Transmembrane helix</keyword>
<gene>
    <name evidence="5" type="ORF">PV09_05137</name>
</gene>
<organism evidence="5 6">
    <name type="scientific">Verruconis gallopava</name>
    <dbReference type="NCBI Taxonomy" id="253628"/>
    <lineage>
        <taxon>Eukaryota</taxon>
        <taxon>Fungi</taxon>
        <taxon>Dikarya</taxon>
        <taxon>Ascomycota</taxon>
        <taxon>Pezizomycotina</taxon>
        <taxon>Dothideomycetes</taxon>
        <taxon>Pleosporomycetidae</taxon>
        <taxon>Venturiales</taxon>
        <taxon>Sympoventuriaceae</taxon>
        <taxon>Verruconis</taxon>
    </lineage>
</organism>
<comment type="similarity">
    <text evidence="1">Belongs to the peptidase A1 family.</text>
</comment>
<reference evidence="5 6" key="1">
    <citation type="submission" date="2015-01" db="EMBL/GenBank/DDBJ databases">
        <title>The Genome Sequence of Ochroconis gallopava CBS43764.</title>
        <authorList>
            <consortium name="The Broad Institute Genomics Platform"/>
            <person name="Cuomo C."/>
            <person name="de Hoog S."/>
            <person name="Gorbushina A."/>
            <person name="Stielow B."/>
            <person name="Teixiera M."/>
            <person name="Abouelleil A."/>
            <person name="Chapman S.B."/>
            <person name="Priest M."/>
            <person name="Young S.K."/>
            <person name="Wortman J."/>
            <person name="Nusbaum C."/>
            <person name="Birren B."/>
        </authorList>
    </citation>
    <scope>NUCLEOTIDE SEQUENCE [LARGE SCALE GENOMIC DNA]</scope>
    <source>
        <strain evidence="5 6">CBS 43764</strain>
    </source>
</reference>
<evidence type="ECO:0000256" key="2">
    <source>
        <dbReference type="SAM" id="MobiDB-lite"/>
    </source>
</evidence>
<dbReference type="InterPro" id="IPR033121">
    <property type="entry name" value="PEPTIDASE_A1"/>
</dbReference>
<name>A0A0D2AAN4_9PEZI</name>
<feature type="compositionally biased region" description="Basic and acidic residues" evidence="2">
    <location>
        <begin position="463"/>
        <end position="473"/>
    </location>
</feature>
<dbReference type="InterPro" id="IPR021109">
    <property type="entry name" value="Peptidase_aspartic_dom_sf"/>
</dbReference>
<dbReference type="RefSeq" id="XP_016213707.1">
    <property type="nucleotide sequence ID" value="XM_016358606.1"/>
</dbReference>
<feature type="compositionally biased region" description="Pro residues" evidence="2">
    <location>
        <begin position="552"/>
        <end position="562"/>
    </location>
</feature>
<proteinExistence type="inferred from homology"/>
<dbReference type="VEuPathDB" id="FungiDB:PV09_05137"/>
<dbReference type="SUPFAM" id="SSF50630">
    <property type="entry name" value="Acid proteases"/>
    <property type="match status" value="1"/>
</dbReference>
<accession>A0A0D2AAN4</accession>
<feature type="region of interest" description="Disordered" evidence="2">
    <location>
        <begin position="507"/>
        <end position="568"/>
    </location>
</feature>
<feature type="region of interest" description="Disordered" evidence="2">
    <location>
        <begin position="448"/>
        <end position="473"/>
    </location>
</feature>
<evidence type="ECO:0000313" key="5">
    <source>
        <dbReference type="EMBL" id="KIW03838.1"/>
    </source>
</evidence>
<dbReference type="AlphaFoldDB" id="A0A0D2AAN4"/>
<dbReference type="HOGENOM" id="CLU_009988_3_0_1"/>
<dbReference type="PANTHER" id="PTHR47966">
    <property type="entry name" value="BETA-SITE APP-CLEAVING ENZYME, ISOFORM A-RELATED"/>
    <property type="match status" value="1"/>
</dbReference>
<dbReference type="GeneID" id="27313110"/>
<keyword evidence="3" id="KW-0472">Membrane</keyword>
<dbReference type="InterPro" id="IPR001461">
    <property type="entry name" value="Aspartic_peptidase_A1"/>
</dbReference>
<evidence type="ECO:0000259" key="4">
    <source>
        <dbReference type="PROSITE" id="PS51767"/>
    </source>
</evidence>
<dbReference type="GO" id="GO:0000324">
    <property type="term" value="C:fungal-type vacuole"/>
    <property type="evidence" value="ECO:0007669"/>
    <property type="project" value="TreeGrafter"/>
</dbReference>
<evidence type="ECO:0000313" key="6">
    <source>
        <dbReference type="Proteomes" id="UP000053259"/>
    </source>
</evidence>
<dbReference type="InParanoid" id="A0A0D2AAN4"/>
<dbReference type="OrthoDB" id="4074350at2759"/>
<dbReference type="InterPro" id="IPR034164">
    <property type="entry name" value="Pepsin-like_dom"/>
</dbReference>
<evidence type="ECO:0000256" key="3">
    <source>
        <dbReference type="SAM" id="Phobius"/>
    </source>
</evidence>
<dbReference type="Pfam" id="PF00026">
    <property type="entry name" value="Asp"/>
    <property type="match status" value="1"/>
</dbReference>
<evidence type="ECO:0000256" key="1">
    <source>
        <dbReference type="ARBA" id="ARBA00007447"/>
    </source>
</evidence>
<dbReference type="Proteomes" id="UP000053259">
    <property type="component" value="Unassembled WGS sequence"/>
</dbReference>
<dbReference type="Gene3D" id="2.40.70.10">
    <property type="entry name" value="Acid Proteases"/>
    <property type="match status" value="2"/>
</dbReference>
<feature type="transmembrane region" description="Helical" evidence="3">
    <location>
        <begin position="416"/>
        <end position="442"/>
    </location>
</feature>
<dbReference type="CDD" id="cd05471">
    <property type="entry name" value="pepsin_like"/>
    <property type="match status" value="1"/>
</dbReference>
<protein>
    <recommendedName>
        <fullName evidence="4">Peptidase A1 domain-containing protein</fullName>
    </recommendedName>
</protein>
<dbReference type="STRING" id="253628.A0A0D2AAN4"/>
<dbReference type="PRINTS" id="PR00792">
    <property type="entry name" value="PEPSIN"/>
</dbReference>
<dbReference type="GO" id="GO:0006508">
    <property type="term" value="P:proteolysis"/>
    <property type="evidence" value="ECO:0007669"/>
    <property type="project" value="InterPro"/>
</dbReference>
<dbReference type="EMBL" id="KN847543">
    <property type="protein sequence ID" value="KIW03838.1"/>
    <property type="molecule type" value="Genomic_DNA"/>
</dbReference>
<dbReference type="PROSITE" id="PS51767">
    <property type="entry name" value="PEPTIDASE_A1"/>
    <property type="match status" value="1"/>
</dbReference>
<sequence>MRIQKRATTVPAPIVVNPSQNWYGPDGSWSTFRIQVGTPPQSFDILPSTAASESWVPLPEGCTSSDPTDCPTLRGVQPFNGLSAEGYLTNQSSTYSLIGLYAIQLEDRLAYSLNGQYGTDVYGLNGGNGSSSGGVSLSDQIVAGIASKDFMLGVFGLGIQPTSFSSSAGASQSFMTNLRNADLIPSLSYGYTAGASYRNKKVESSLTLGGYDQSRFTPSNQSLSFSSQDSEVLKVGVQSIIAEDTLLGTTSFTAGGHGHLSVIDSTVPHIWLPRAICDEMESALGLQYDNQTDLYLVNDTMHSKLLSLNPTFTFRLGETQFDNGNGTNIQLPYAAFDLQVGWPIYSTNQNYFPIRRAANDSQYTLGRALLQEAYIVVDYERRNFTVGQAIFTDPMPSSHIVTIHSLNNGNGSSGSLSAGAIAGIAVGAAVAIIALVVGVILWKRKKQSEVRRPTELDGTSAKKRIENTDPKNYEAIEGEATEMDAEGEHRISELPTVHQKLLPHAGMQELPSPQPVFEMPGDTSYEMDGTPSATPRTSVPPSPYHRSLSPHPYEPSPQPSPRLHPQHR</sequence>
<dbReference type="GO" id="GO:0004190">
    <property type="term" value="F:aspartic-type endopeptidase activity"/>
    <property type="evidence" value="ECO:0007669"/>
    <property type="project" value="InterPro"/>
</dbReference>
<dbReference type="PANTHER" id="PTHR47966:SF51">
    <property type="entry name" value="BETA-SITE APP-CLEAVING ENZYME, ISOFORM A-RELATED"/>
    <property type="match status" value="1"/>
</dbReference>